<evidence type="ECO:0000313" key="2">
    <source>
        <dbReference type="Proteomes" id="UP000827872"/>
    </source>
</evidence>
<sequence>MLQDFIWIKDSSVNEATYRSSSRIWEQFQGIFLFLRLPCPHLVYPPGPRKQLRLPCQEKMVLSDAVQLLF</sequence>
<name>A0ACB8EGE0_9SAUR</name>
<organism evidence="1 2">
    <name type="scientific">Sphaerodactylus townsendi</name>
    <dbReference type="NCBI Taxonomy" id="933632"/>
    <lineage>
        <taxon>Eukaryota</taxon>
        <taxon>Metazoa</taxon>
        <taxon>Chordata</taxon>
        <taxon>Craniata</taxon>
        <taxon>Vertebrata</taxon>
        <taxon>Euteleostomi</taxon>
        <taxon>Lepidosauria</taxon>
        <taxon>Squamata</taxon>
        <taxon>Bifurcata</taxon>
        <taxon>Gekkota</taxon>
        <taxon>Sphaerodactylidae</taxon>
        <taxon>Sphaerodactylus</taxon>
    </lineage>
</organism>
<proteinExistence type="predicted"/>
<protein>
    <submittedName>
        <fullName evidence="1">Uncharacterized protein</fullName>
    </submittedName>
</protein>
<dbReference type="EMBL" id="CM037616">
    <property type="protein sequence ID" value="KAH7991662.1"/>
    <property type="molecule type" value="Genomic_DNA"/>
</dbReference>
<accession>A0ACB8EGE0</accession>
<comment type="caution">
    <text evidence="1">The sequence shown here is derived from an EMBL/GenBank/DDBJ whole genome shotgun (WGS) entry which is preliminary data.</text>
</comment>
<evidence type="ECO:0000313" key="1">
    <source>
        <dbReference type="EMBL" id="KAH7991662.1"/>
    </source>
</evidence>
<reference evidence="1" key="1">
    <citation type="submission" date="2021-08" db="EMBL/GenBank/DDBJ databases">
        <title>The first chromosome-level gecko genome reveals the dynamic sex chromosomes of Neotropical dwarf geckos (Sphaerodactylidae: Sphaerodactylus).</title>
        <authorList>
            <person name="Pinto B.J."/>
            <person name="Keating S.E."/>
            <person name="Gamble T."/>
        </authorList>
    </citation>
    <scope>NUCLEOTIDE SEQUENCE</scope>
    <source>
        <strain evidence="1">TG3544</strain>
    </source>
</reference>
<gene>
    <name evidence="1" type="ORF">K3G42_008555</name>
</gene>
<dbReference type="Proteomes" id="UP000827872">
    <property type="component" value="Linkage Group LG03"/>
</dbReference>
<keyword evidence="2" id="KW-1185">Reference proteome</keyword>